<dbReference type="GO" id="GO:0005506">
    <property type="term" value="F:iron ion binding"/>
    <property type="evidence" value="ECO:0007669"/>
    <property type="project" value="InterPro"/>
</dbReference>
<keyword evidence="7 8" id="KW-0349">Heme</keyword>
<evidence type="ECO:0000256" key="6">
    <source>
        <dbReference type="ARBA" id="ARBA00023033"/>
    </source>
</evidence>
<dbReference type="InterPro" id="IPR001128">
    <property type="entry name" value="Cyt_P450"/>
</dbReference>
<comment type="cofactor">
    <cofactor evidence="1 7">
        <name>heme</name>
        <dbReference type="ChEBI" id="CHEBI:30413"/>
    </cofactor>
</comment>
<evidence type="ECO:0000256" key="5">
    <source>
        <dbReference type="ARBA" id="ARBA00023004"/>
    </source>
</evidence>
<dbReference type="GO" id="GO:0005737">
    <property type="term" value="C:cytoplasm"/>
    <property type="evidence" value="ECO:0007669"/>
    <property type="project" value="TreeGrafter"/>
</dbReference>
<organism evidence="10 11">
    <name type="scientific">Hypsibius exemplaris</name>
    <name type="common">Freshwater tardigrade</name>
    <dbReference type="NCBI Taxonomy" id="2072580"/>
    <lineage>
        <taxon>Eukaryota</taxon>
        <taxon>Metazoa</taxon>
        <taxon>Ecdysozoa</taxon>
        <taxon>Tardigrada</taxon>
        <taxon>Eutardigrada</taxon>
        <taxon>Parachela</taxon>
        <taxon>Hypsibioidea</taxon>
        <taxon>Hypsibiidae</taxon>
        <taxon>Hypsibius</taxon>
    </lineage>
</organism>
<dbReference type="GO" id="GO:0006082">
    <property type="term" value="P:organic acid metabolic process"/>
    <property type="evidence" value="ECO:0007669"/>
    <property type="project" value="TreeGrafter"/>
</dbReference>
<evidence type="ECO:0000256" key="1">
    <source>
        <dbReference type="ARBA" id="ARBA00001971"/>
    </source>
</evidence>
<evidence type="ECO:0000256" key="2">
    <source>
        <dbReference type="ARBA" id="ARBA00010617"/>
    </source>
</evidence>
<evidence type="ECO:0000313" key="10">
    <source>
        <dbReference type="EMBL" id="OQV16630.1"/>
    </source>
</evidence>
<protein>
    <submittedName>
        <fullName evidence="10">Cytochrome P450 2E1</fullName>
    </submittedName>
</protein>
<accession>A0A1W0WN37</accession>
<dbReference type="GO" id="GO:0016712">
    <property type="term" value="F:oxidoreductase activity, acting on paired donors, with incorporation or reduction of molecular oxygen, reduced flavin or flavoprotein as one donor, and incorporation of one atom of oxygen"/>
    <property type="evidence" value="ECO:0007669"/>
    <property type="project" value="TreeGrafter"/>
</dbReference>
<keyword evidence="9" id="KW-1133">Transmembrane helix</keyword>
<keyword evidence="5 7" id="KW-0408">Iron</keyword>
<dbReference type="InterPro" id="IPR050182">
    <property type="entry name" value="Cytochrome_P450_fam2"/>
</dbReference>
<dbReference type="PANTHER" id="PTHR24300:SF403">
    <property type="entry name" value="CYTOCHROME P450 306A1"/>
    <property type="match status" value="1"/>
</dbReference>
<dbReference type="OrthoDB" id="3934656at2759"/>
<dbReference type="PANTHER" id="PTHR24300">
    <property type="entry name" value="CYTOCHROME P450 508A4-RELATED"/>
    <property type="match status" value="1"/>
</dbReference>
<evidence type="ECO:0000256" key="9">
    <source>
        <dbReference type="SAM" id="Phobius"/>
    </source>
</evidence>
<comment type="caution">
    <text evidence="10">The sequence shown here is derived from an EMBL/GenBank/DDBJ whole genome shotgun (WGS) entry which is preliminary data.</text>
</comment>
<evidence type="ECO:0000256" key="4">
    <source>
        <dbReference type="ARBA" id="ARBA00023002"/>
    </source>
</evidence>
<evidence type="ECO:0000256" key="7">
    <source>
        <dbReference type="PIRSR" id="PIRSR602401-1"/>
    </source>
</evidence>
<dbReference type="InterPro" id="IPR036396">
    <property type="entry name" value="Cyt_P450_sf"/>
</dbReference>
<dbReference type="Gene3D" id="1.10.630.10">
    <property type="entry name" value="Cytochrome P450"/>
    <property type="match status" value="1"/>
</dbReference>
<dbReference type="GO" id="GO:0020037">
    <property type="term" value="F:heme binding"/>
    <property type="evidence" value="ECO:0007669"/>
    <property type="project" value="InterPro"/>
</dbReference>
<dbReference type="InterPro" id="IPR017972">
    <property type="entry name" value="Cyt_P450_CS"/>
</dbReference>
<dbReference type="GO" id="GO:0008395">
    <property type="term" value="F:steroid hydroxylase activity"/>
    <property type="evidence" value="ECO:0007669"/>
    <property type="project" value="TreeGrafter"/>
</dbReference>
<evidence type="ECO:0000313" key="11">
    <source>
        <dbReference type="Proteomes" id="UP000192578"/>
    </source>
</evidence>
<keyword evidence="9" id="KW-0812">Transmembrane</keyword>
<dbReference type="Pfam" id="PF00067">
    <property type="entry name" value="p450"/>
    <property type="match status" value="1"/>
</dbReference>
<proteinExistence type="inferred from homology"/>
<keyword evidence="3 7" id="KW-0479">Metal-binding</keyword>
<gene>
    <name evidence="10" type="ORF">BV898_09299</name>
</gene>
<comment type="similarity">
    <text evidence="2 8">Belongs to the cytochrome P450 family.</text>
</comment>
<sequence length="504" mass="57052">MSGLQELSVVNCLITLAVSGLALLFFSCSGYFERLLDRWRGRVPPGPLVLPVIGAVGVDPLRPEQTFRKWAAQYGSMFSFFLGDRFCIGVSDLNVIRRLFKDERFTNRSQAGIIRYLDGEPLKGIIMGHGGVWKEHRRFTLTALRDFGFGRVSGAEYIHREESSLLTAFRDKNGQPFDPKMLFATAVSNVISCMLFTSELKPGDARFAKFVAETTTLMANFVASGAMEVYPWLRHFPPFSRRLKELNARHMENIGLLAEMVQDHKKSFDSDHPRDYIDAFFCVQEERRKRDADEGTFTDAQLVRNLADVFIAGYETTSTYLRWSMVYMILHPEVQRKVQAEIDAYIGNSRLPNLADKAKLPYTDAVTIEIHRICYFVPFSVPHAASEDVEFEGYLIPKGTEIWPLVCHHFMNPDVWGDPEVFRPERFIDATGNLIGSLVDEVQPFSSGRRACIGEPLARMEVFGFFAAILQHFTLSSEVPPSRDSTISAVRAPLPFTMIATPRV</sequence>
<dbReference type="FunFam" id="1.10.630.10:FF:000036">
    <property type="entry name" value="CYtochrome P450 family"/>
    <property type="match status" value="1"/>
</dbReference>
<dbReference type="SUPFAM" id="SSF48264">
    <property type="entry name" value="Cytochrome P450"/>
    <property type="match status" value="1"/>
</dbReference>
<evidence type="ECO:0000256" key="8">
    <source>
        <dbReference type="RuleBase" id="RU000461"/>
    </source>
</evidence>
<keyword evidence="4 8" id="KW-0560">Oxidoreductase</keyword>
<keyword evidence="11" id="KW-1185">Reference proteome</keyword>
<name>A0A1W0WN37_HYPEX</name>
<dbReference type="PRINTS" id="PR00463">
    <property type="entry name" value="EP450I"/>
</dbReference>
<reference evidence="11" key="1">
    <citation type="submission" date="2017-01" db="EMBL/GenBank/DDBJ databases">
        <title>Comparative genomics of anhydrobiosis in the tardigrade Hypsibius dujardini.</title>
        <authorList>
            <person name="Yoshida Y."/>
            <person name="Koutsovoulos G."/>
            <person name="Laetsch D."/>
            <person name="Stevens L."/>
            <person name="Kumar S."/>
            <person name="Horikawa D."/>
            <person name="Ishino K."/>
            <person name="Komine S."/>
            <person name="Tomita M."/>
            <person name="Blaxter M."/>
            <person name="Arakawa K."/>
        </authorList>
    </citation>
    <scope>NUCLEOTIDE SEQUENCE [LARGE SCALE GENOMIC DNA]</scope>
    <source>
        <strain evidence="11">Z151</strain>
    </source>
</reference>
<dbReference type="PROSITE" id="PS00086">
    <property type="entry name" value="CYTOCHROME_P450"/>
    <property type="match status" value="1"/>
</dbReference>
<feature type="binding site" description="axial binding residue" evidence="7">
    <location>
        <position position="452"/>
    </location>
    <ligand>
        <name>heme</name>
        <dbReference type="ChEBI" id="CHEBI:30413"/>
    </ligand>
    <ligandPart>
        <name>Fe</name>
        <dbReference type="ChEBI" id="CHEBI:18248"/>
    </ligandPart>
</feature>
<dbReference type="Proteomes" id="UP000192578">
    <property type="component" value="Unassembled WGS sequence"/>
</dbReference>
<dbReference type="PRINTS" id="PR00385">
    <property type="entry name" value="P450"/>
</dbReference>
<evidence type="ECO:0000256" key="3">
    <source>
        <dbReference type="ARBA" id="ARBA00022723"/>
    </source>
</evidence>
<dbReference type="GO" id="GO:0006805">
    <property type="term" value="P:xenobiotic metabolic process"/>
    <property type="evidence" value="ECO:0007669"/>
    <property type="project" value="TreeGrafter"/>
</dbReference>
<keyword evidence="6 8" id="KW-0503">Monooxygenase</keyword>
<keyword evidence="9" id="KW-0472">Membrane</keyword>
<feature type="transmembrane region" description="Helical" evidence="9">
    <location>
        <begin position="12"/>
        <end position="32"/>
    </location>
</feature>
<dbReference type="AlphaFoldDB" id="A0A1W0WN37"/>
<dbReference type="EMBL" id="MTYJ01000072">
    <property type="protein sequence ID" value="OQV16630.1"/>
    <property type="molecule type" value="Genomic_DNA"/>
</dbReference>
<dbReference type="InterPro" id="IPR002401">
    <property type="entry name" value="Cyt_P450_E_grp-I"/>
</dbReference>